<feature type="compositionally biased region" description="Low complexity" evidence="1">
    <location>
        <begin position="43"/>
        <end position="58"/>
    </location>
</feature>
<evidence type="ECO:0000313" key="3">
    <source>
        <dbReference type="EMBL" id="CAG9281095.1"/>
    </source>
</evidence>
<accession>A0A8J9ST57</accession>
<evidence type="ECO:0000256" key="1">
    <source>
        <dbReference type="SAM" id="MobiDB-lite"/>
    </source>
</evidence>
<feature type="signal peptide" evidence="2">
    <location>
        <begin position="1"/>
        <end position="19"/>
    </location>
</feature>
<dbReference type="AlphaFoldDB" id="A0A8J9ST57"/>
<reference evidence="3" key="1">
    <citation type="submission" date="2022-02" db="EMBL/GenBank/DDBJ databases">
        <authorList>
            <person name="Giguere J D."/>
        </authorList>
    </citation>
    <scope>NUCLEOTIDE SEQUENCE</scope>
    <source>
        <strain evidence="3">CCAP 1055/1</strain>
    </source>
</reference>
<name>A0A8J9ST57_PHATR</name>
<sequence>MYNRVFCVFALLAVSSAFAPQPFGMKRTTIDNLHMFNAENDKTSSTTTTPPLSETSSPQDANTVPTSLETKVDLPKNIVKDMNTGEIKEVKWVDPAMRANTNPFEMNWWGYILFGFPPILLLNDAFHFLPTEGPLSFLAKM</sequence>
<dbReference type="Proteomes" id="UP000836788">
    <property type="component" value="Chromosome 14"/>
</dbReference>
<protein>
    <submittedName>
        <fullName evidence="3">Uncharacterized protein</fullName>
    </submittedName>
</protein>
<proteinExistence type="predicted"/>
<gene>
    <name evidence="3" type="ORF">PTTT1_LOCUS15390</name>
</gene>
<keyword evidence="2" id="KW-0732">Signal</keyword>
<evidence type="ECO:0000256" key="2">
    <source>
        <dbReference type="SAM" id="SignalP"/>
    </source>
</evidence>
<feature type="region of interest" description="Disordered" evidence="1">
    <location>
        <begin position="37"/>
        <end position="65"/>
    </location>
</feature>
<feature type="chain" id="PRO_5035482570" evidence="2">
    <location>
        <begin position="20"/>
        <end position="141"/>
    </location>
</feature>
<dbReference type="EMBL" id="OU594955">
    <property type="protein sequence ID" value="CAG9281095.1"/>
    <property type="molecule type" value="Genomic_DNA"/>
</dbReference>
<organism evidence="3">
    <name type="scientific">Phaeodactylum tricornutum</name>
    <name type="common">Diatom</name>
    <dbReference type="NCBI Taxonomy" id="2850"/>
    <lineage>
        <taxon>Eukaryota</taxon>
        <taxon>Sar</taxon>
        <taxon>Stramenopiles</taxon>
        <taxon>Ochrophyta</taxon>
        <taxon>Bacillariophyta</taxon>
        <taxon>Bacillariophyceae</taxon>
        <taxon>Bacillariophycidae</taxon>
        <taxon>Naviculales</taxon>
        <taxon>Phaeodactylaceae</taxon>
        <taxon>Phaeodactylum</taxon>
    </lineage>
</organism>